<evidence type="ECO:0000256" key="3">
    <source>
        <dbReference type="ARBA" id="ARBA00023004"/>
    </source>
</evidence>
<dbReference type="InterPro" id="IPR036909">
    <property type="entry name" value="Cyt_c-like_dom_sf"/>
</dbReference>
<name>A0ABS9KX07_9BACT</name>
<evidence type="ECO:0000313" key="7">
    <source>
        <dbReference type="EMBL" id="MCG2616872.1"/>
    </source>
</evidence>
<feature type="signal peptide" evidence="5">
    <location>
        <begin position="1"/>
        <end position="21"/>
    </location>
</feature>
<sequence>MKKKMLAITAIASGIMIALVACNSGSTTTPPPVTEISKDSLIKRGEYLVSTIGCDDCHSPKVMGPQGPMPDMEHRFAGHMAGVGAPLGKPDPNSLKSGWMQMSADLTAAFGPWGISYAANISSDETGIGNWTEQQFIKSLREGKMKGMTEGRPMLPPMPWPNFAKLNDTDLKSIFAYLKTTKPVNNVVPGPKPITEL</sequence>
<keyword evidence="1 4" id="KW-0349">Heme</keyword>
<dbReference type="PANTHER" id="PTHR35008:SF4">
    <property type="entry name" value="BLL4482 PROTEIN"/>
    <property type="match status" value="1"/>
</dbReference>
<dbReference type="InterPro" id="IPR009056">
    <property type="entry name" value="Cyt_c-like_dom"/>
</dbReference>
<dbReference type="EMBL" id="JAKLTR010000015">
    <property type="protein sequence ID" value="MCG2616872.1"/>
    <property type="molecule type" value="Genomic_DNA"/>
</dbReference>
<keyword evidence="2 4" id="KW-0479">Metal-binding</keyword>
<reference evidence="7" key="1">
    <citation type="submission" date="2022-01" db="EMBL/GenBank/DDBJ databases">
        <authorList>
            <person name="Jo J.-H."/>
            <person name="Im W.-T."/>
        </authorList>
    </citation>
    <scope>NUCLEOTIDE SEQUENCE</scope>
    <source>
        <strain evidence="7">NA20</strain>
    </source>
</reference>
<comment type="caution">
    <text evidence="7">The sequence shown here is derived from an EMBL/GenBank/DDBJ whole genome shotgun (WGS) entry which is preliminary data.</text>
</comment>
<feature type="chain" id="PRO_5045325869" evidence="5">
    <location>
        <begin position="22"/>
        <end position="197"/>
    </location>
</feature>
<organism evidence="7 8">
    <name type="scientific">Terrimonas ginsenosidimutans</name>
    <dbReference type="NCBI Taxonomy" id="2908004"/>
    <lineage>
        <taxon>Bacteria</taxon>
        <taxon>Pseudomonadati</taxon>
        <taxon>Bacteroidota</taxon>
        <taxon>Chitinophagia</taxon>
        <taxon>Chitinophagales</taxon>
        <taxon>Chitinophagaceae</taxon>
        <taxon>Terrimonas</taxon>
    </lineage>
</organism>
<keyword evidence="8" id="KW-1185">Reference proteome</keyword>
<protein>
    <submittedName>
        <fullName evidence="7">C-type cytochrome</fullName>
    </submittedName>
</protein>
<dbReference type="PROSITE" id="PS51257">
    <property type="entry name" value="PROKAR_LIPOPROTEIN"/>
    <property type="match status" value="1"/>
</dbReference>
<keyword evidence="5" id="KW-0732">Signal</keyword>
<dbReference type="InterPro" id="IPR051459">
    <property type="entry name" value="Cytochrome_c-type_DH"/>
</dbReference>
<evidence type="ECO:0000256" key="1">
    <source>
        <dbReference type="ARBA" id="ARBA00022617"/>
    </source>
</evidence>
<evidence type="ECO:0000259" key="6">
    <source>
        <dbReference type="PROSITE" id="PS51007"/>
    </source>
</evidence>
<proteinExistence type="predicted"/>
<dbReference type="PROSITE" id="PS51007">
    <property type="entry name" value="CYTC"/>
    <property type="match status" value="1"/>
</dbReference>
<dbReference type="RefSeq" id="WP_237875409.1">
    <property type="nucleotide sequence ID" value="NZ_JAKLTR010000015.1"/>
</dbReference>
<evidence type="ECO:0000313" key="8">
    <source>
        <dbReference type="Proteomes" id="UP001165367"/>
    </source>
</evidence>
<dbReference type="PANTHER" id="PTHR35008">
    <property type="entry name" value="BLL4482 PROTEIN-RELATED"/>
    <property type="match status" value="1"/>
</dbReference>
<evidence type="ECO:0000256" key="5">
    <source>
        <dbReference type="SAM" id="SignalP"/>
    </source>
</evidence>
<feature type="domain" description="Cytochrome c" evidence="6">
    <location>
        <begin position="40"/>
        <end position="182"/>
    </location>
</feature>
<dbReference type="Proteomes" id="UP001165367">
    <property type="component" value="Unassembled WGS sequence"/>
</dbReference>
<evidence type="ECO:0000256" key="4">
    <source>
        <dbReference type="PROSITE-ProRule" id="PRU00433"/>
    </source>
</evidence>
<accession>A0ABS9KX07</accession>
<gene>
    <name evidence="7" type="ORF">LZZ85_21425</name>
</gene>
<dbReference type="SUPFAM" id="SSF46626">
    <property type="entry name" value="Cytochrome c"/>
    <property type="match status" value="1"/>
</dbReference>
<keyword evidence="3 4" id="KW-0408">Iron</keyword>
<dbReference type="Gene3D" id="1.10.760.10">
    <property type="entry name" value="Cytochrome c-like domain"/>
    <property type="match status" value="1"/>
</dbReference>
<evidence type="ECO:0000256" key="2">
    <source>
        <dbReference type="ARBA" id="ARBA00022723"/>
    </source>
</evidence>